<dbReference type="GeneID" id="19171771"/>
<accession>W9XMG8</accession>
<dbReference type="PROSITE" id="PS50181">
    <property type="entry name" value="FBOX"/>
    <property type="match status" value="1"/>
</dbReference>
<dbReference type="STRING" id="1182542.W9XMG8"/>
<gene>
    <name evidence="2" type="ORF">A1O3_07674</name>
</gene>
<name>W9XMG8_9EURO</name>
<dbReference type="CDD" id="cd09917">
    <property type="entry name" value="F-box_SF"/>
    <property type="match status" value="1"/>
</dbReference>
<sequence length="345" mass="39904">MDERNSPLTKSELAFTYPPYPSDNLGHLELDKLVRLSYHRLCKEPKHDLGVLDLPVETLNMIMGHLDLRSLMSLQRVNRRAFHMVNAMPELGAIMEYSPNALRAIFAIKTGRFITCRMLFAKLCSYQCETCSEFAGYLYVLTCKRVCYHCFTSLPKYLPVLRSDARERIGLPADIIKQIPQMKSVPGRYTALHRRRPRRTLMDATAVREAGIALHGNARAVECYSKKVAAEKLEAYRVSRRKLEPDLVDHNIDREYSFNLPRDEYYFNPRRFMAIVSVPFIDIQDRRAHWGFHCLACLTDVKGIKSSDRQYIASLFRDHLQEDGEIIREKHFTKPVAKIQGPNPP</sequence>
<dbReference type="Pfam" id="PF00646">
    <property type="entry name" value="F-box"/>
    <property type="match status" value="1"/>
</dbReference>
<dbReference type="InterPro" id="IPR001810">
    <property type="entry name" value="F-box_dom"/>
</dbReference>
<dbReference type="EMBL" id="AMGY01000006">
    <property type="protein sequence ID" value="EXJ81383.1"/>
    <property type="molecule type" value="Genomic_DNA"/>
</dbReference>
<reference evidence="2 3" key="1">
    <citation type="submission" date="2013-03" db="EMBL/GenBank/DDBJ databases">
        <title>The Genome Sequence of Capronia epimyces CBS 606.96.</title>
        <authorList>
            <consortium name="The Broad Institute Genomics Platform"/>
            <person name="Cuomo C."/>
            <person name="de Hoog S."/>
            <person name="Gorbushina A."/>
            <person name="Walker B."/>
            <person name="Young S.K."/>
            <person name="Zeng Q."/>
            <person name="Gargeya S."/>
            <person name="Fitzgerald M."/>
            <person name="Haas B."/>
            <person name="Abouelleil A."/>
            <person name="Allen A.W."/>
            <person name="Alvarado L."/>
            <person name="Arachchi H.M."/>
            <person name="Berlin A.M."/>
            <person name="Chapman S.B."/>
            <person name="Gainer-Dewar J."/>
            <person name="Goldberg J."/>
            <person name="Griggs A."/>
            <person name="Gujja S."/>
            <person name="Hansen M."/>
            <person name="Howarth C."/>
            <person name="Imamovic A."/>
            <person name="Ireland A."/>
            <person name="Larimer J."/>
            <person name="McCowan C."/>
            <person name="Murphy C."/>
            <person name="Pearson M."/>
            <person name="Poon T.W."/>
            <person name="Priest M."/>
            <person name="Roberts A."/>
            <person name="Saif S."/>
            <person name="Shea T."/>
            <person name="Sisk P."/>
            <person name="Sykes S."/>
            <person name="Wortman J."/>
            <person name="Nusbaum C."/>
            <person name="Birren B."/>
        </authorList>
    </citation>
    <scope>NUCLEOTIDE SEQUENCE [LARGE SCALE GENOMIC DNA]</scope>
    <source>
        <strain evidence="2 3">CBS 606.96</strain>
    </source>
</reference>
<dbReference type="eggNOG" id="ENOG502S0Y1">
    <property type="taxonomic scope" value="Eukaryota"/>
</dbReference>
<evidence type="ECO:0000259" key="1">
    <source>
        <dbReference type="PROSITE" id="PS50181"/>
    </source>
</evidence>
<proteinExistence type="predicted"/>
<keyword evidence="3" id="KW-1185">Reference proteome</keyword>
<organism evidence="2 3">
    <name type="scientific">Capronia epimyces CBS 606.96</name>
    <dbReference type="NCBI Taxonomy" id="1182542"/>
    <lineage>
        <taxon>Eukaryota</taxon>
        <taxon>Fungi</taxon>
        <taxon>Dikarya</taxon>
        <taxon>Ascomycota</taxon>
        <taxon>Pezizomycotina</taxon>
        <taxon>Eurotiomycetes</taxon>
        <taxon>Chaetothyriomycetidae</taxon>
        <taxon>Chaetothyriales</taxon>
        <taxon>Herpotrichiellaceae</taxon>
        <taxon>Capronia</taxon>
    </lineage>
</organism>
<dbReference type="Proteomes" id="UP000019478">
    <property type="component" value="Unassembled WGS sequence"/>
</dbReference>
<feature type="domain" description="F-box" evidence="1">
    <location>
        <begin position="48"/>
        <end position="86"/>
    </location>
</feature>
<dbReference type="AlphaFoldDB" id="W9XMG8"/>
<dbReference type="OrthoDB" id="4131686at2759"/>
<dbReference type="HOGENOM" id="CLU_040048_2_1_1"/>
<comment type="caution">
    <text evidence="2">The sequence shown here is derived from an EMBL/GenBank/DDBJ whole genome shotgun (WGS) entry which is preliminary data.</text>
</comment>
<dbReference type="InterPro" id="IPR036047">
    <property type="entry name" value="F-box-like_dom_sf"/>
</dbReference>
<protein>
    <recommendedName>
        <fullName evidence="1">F-box domain-containing protein</fullName>
    </recommendedName>
</protein>
<evidence type="ECO:0000313" key="2">
    <source>
        <dbReference type="EMBL" id="EXJ81383.1"/>
    </source>
</evidence>
<dbReference type="SUPFAM" id="SSF81383">
    <property type="entry name" value="F-box domain"/>
    <property type="match status" value="1"/>
</dbReference>
<evidence type="ECO:0000313" key="3">
    <source>
        <dbReference type="Proteomes" id="UP000019478"/>
    </source>
</evidence>
<dbReference type="RefSeq" id="XP_007735971.1">
    <property type="nucleotide sequence ID" value="XM_007737781.1"/>
</dbReference>